<evidence type="ECO:0000256" key="1">
    <source>
        <dbReference type="ARBA" id="ARBA00004123"/>
    </source>
</evidence>
<keyword evidence="4" id="KW-0963">Cytoplasm</keyword>
<dbReference type="Proteomes" id="UP000007754">
    <property type="component" value="Chromosome 18"/>
</dbReference>
<gene>
    <name evidence="7" type="primary">MCRIP1</name>
</gene>
<dbReference type="InterPro" id="IPR029428">
    <property type="entry name" value="MCRIP"/>
</dbReference>
<evidence type="ECO:0000313" key="8">
    <source>
        <dbReference type="Proteomes" id="UP000007754"/>
    </source>
</evidence>
<dbReference type="Ensembl" id="ENSTGUT00000020208.1">
    <property type="protein sequence ID" value="ENSTGUP00000027269.1"/>
    <property type="gene ID" value="ENSTGUG00000029350.1"/>
</dbReference>
<dbReference type="PANTHER" id="PTHR46899:SF3">
    <property type="entry name" value="PROTEIN PHOSPHATASE 1 REGULATORY SUBUNIT 27"/>
    <property type="match status" value="1"/>
</dbReference>
<dbReference type="InterPro" id="IPR053080">
    <property type="entry name" value="PP1_regulatory_subunit_27"/>
</dbReference>
<accession>A0A674GW38</accession>
<dbReference type="AlphaFoldDB" id="A0A674GW38"/>
<comment type="subcellular location">
    <subcellularLocation>
        <location evidence="2">Cytoplasm</location>
        <location evidence="2">Stress granule</location>
    </subcellularLocation>
    <subcellularLocation>
        <location evidence="1">Nucleus</location>
    </subcellularLocation>
</comment>
<name>A0A674GW38_TAEGU</name>
<evidence type="ECO:0000313" key="7">
    <source>
        <dbReference type="Ensembl" id="ENSTGUP00000027269.1"/>
    </source>
</evidence>
<dbReference type="PROSITE" id="PS50088">
    <property type="entry name" value="ANK_REPEAT"/>
    <property type="match status" value="1"/>
</dbReference>
<evidence type="ECO:0000256" key="6">
    <source>
        <dbReference type="PROSITE-ProRule" id="PRU00023"/>
    </source>
</evidence>
<keyword evidence="8" id="KW-1185">Reference proteome</keyword>
<dbReference type="SUPFAM" id="SSF48403">
    <property type="entry name" value="Ankyrin repeat"/>
    <property type="match status" value="1"/>
</dbReference>
<dbReference type="GeneTree" id="ENSGT00940000161850"/>
<evidence type="ECO:0000256" key="5">
    <source>
        <dbReference type="ARBA" id="ARBA00023242"/>
    </source>
</evidence>
<dbReference type="InterPro" id="IPR002110">
    <property type="entry name" value="Ankyrin_rpt"/>
</dbReference>
<reference evidence="7" key="3">
    <citation type="submission" date="2025-09" db="UniProtKB">
        <authorList>
            <consortium name="Ensembl"/>
        </authorList>
    </citation>
    <scope>IDENTIFICATION</scope>
</reference>
<dbReference type="GO" id="GO:0010494">
    <property type="term" value="C:cytoplasmic stress granule"/>
    <property type="evidence" value="ECO:0007669"/>
    <property type="project" value="UniProtKB-SubCell"/>
</dbReference>
<feature type="repeat" description="ANK" evidence="6">
    <location>
        <begin position="1"/>
        <end position="31"/>
    </location>
</feature>
<dbReference type="Pfam" id="PF14799">
    <property type="entry name" value="FAM195"/>
    <property type="match status" value="1"/>
</dbReference>
<reference evidence="7 8" key="1">
    <citation type="journal article" date="2010" name="Nature">
        <title>The genome of a songbird.</title>
        <authorList>
            <person name="Warren W.C."/>
            <person name="Clayton D.F."/>
            <person name="Ellegren H."/>
            <person name="Arnold A.P."/>
            <person name="Hillier L.W."/>
            <person name="Kunstner A."/>
            <person name="Searle S."/>
            <person name="White S."/>
            <person name="Vilella A.J."/>
            <person name="Fairley S."/>
            <person name="Heger A."/>
            <person name="Kong L."/>
            <person name="Ponting C.P."/>
            <person name="Jarvis E.D."/>
            <person name="Mello C.V."/>
            <person name="Minx P."/>
            <person name="Lovell P."/>
            <person name="Velho T.A."/>
            <person name="Ferris M."/>
            <person name="Balakrishnan C.N."/>
            <person name="Sinha S."/>
            <person name="Blatti C."/>
            <person name="London S.E."/>
            <person name="Li Y."/>
            <person name="Lin Y.C."/>
            <person name="George J."/>
            <person name="Sweedler J."/>
            <person name="Southey B."/>
            <person name="Gunaratne P."/>
            <person name="Watson M."/>
            <person name="Nam K."/>
            <person name="Backstrom N."/>
            <person name="Smeds L."/>
            <person name="Nabholz B."/>
            <person name="Itoh Y."/>
            <person name="Whitney O."/>
            <person name="Pfenning A.R."/>
            <person name="Howard J."/>
            <person name="Volker M."/>
            <person name="Skinner B.M."/>
            <person name="Griffin D.K."/>
            <person name="Ye L."/>
            <person name="McLaren W.M."/>
            <person name="Flicek P."/>
            <person name="Quesada V."/>
            <person name="Velasco G."/>
            <person name="Lopez-Otin C."/>
            <person name="Puente X.S."/>
            <person name="Olender T."/>
            <person name="Lancet D."/>
            <person name="Smit A.F."/>
            <person name="Hubley R."/>
            <person name="Konkel M.K."/>
            <person name="Walker J.A."/>
            <person name="Batzer M.A."/>
            <person name="Gu W."/>
            <person name="Pollock D.D."/>
            <person name="Chen L."/>
            <person name="Cheng Z."/>
            <person name="Eichler E.E."/>
            <person name="Stapley J."/>
            <person name="Slate J."/>
            <person name="Ekblom R."/>
            <person name="Birkhead T."/>
            <person name="Burke T."/>
            <person name="Burt D."/>
            <person name="Scharff C."/>
            <person name="Adam I."/>
            <person name="Richard H."/>
            <person name="Sultan M."/>
            <person name="Soldatov A."/>
            <person name="Lehrach H."/>
            <person name="Edwards S.V."/>
            <person name="Yang S.P."/>
            <person name="Li X."/>
            <person name="Graves T."/>
            <person name="Fulton L."/>
            <person name="Nelson J."/>
            <person name="Chinwalla A."/>
            <person name="Hou S."/>
            <person name="Mardis E.R."/>
            <person name="Wilson R.K."/>
        </authorList>
    </citation>
    <scope>NUCLEOTIDE SEQUENCE [LARGE SCALE GENOMIC DNA]</scope>
</reference>
<evidence type="ECO:0000256" key="2">
    <source>
        <dbReference type="ARBA" id="ARBA00004210"/>
    </source>
</evidence>
<keyword evidence="5" id="KW-0539">Nucleus</keyword>
<comment type="similarity">
    <text evidence="3">Belongs to the MCRIP family.</text>
</comment>
<dbReference type="Gene3D" id="1.25.40.20">
    <property type="entry name" value="Ankyrin repeat-containing domain"/>
    <property type="match status" value="1"/>
</dbReference>
<proteinExistence type="inferred from homology"/>
<protein>
    <submittedName>
        <fullName evidence="7">Uncharacterized protein</fullName>
    </submittedName>
</protein>
<sequence>MAALHEAVLTGNLDCVKLLVKYGADIHQRDENGWTPLHMACSEIFTPAHEENVRFIYEAWQCVERDLRSQMGSERGLVEEYVEKMPNPSLKAFKPVDLGDLKRRSTQDAKKS</sequence>
<dbReference type="GO" id="GO:0019902">
    <property type="term" value="F:phosphatase binding"/>
    <property type="evidence" value="ECO:0007669"/>
    <property type="project" value="TreeGrafter"/>
</dbReference>
<dbReference type="PROSITE" id="PS50297">
    <property type="entry name" value="ANK_REP_REGION"/>
    <property type="match status" value="1"/>
</dbReference>
<evidence type="ECO:0000256" key="3">
    <source>
        <dbReference type="ARBA" id="ARBA00010821"/>
    </source>
</evidence>
<dbReference type="SMART" id="SM00248">
    <property type="entry name" value="ANK"/>
    <property type="match status" value="2"/>
</dbReference>
<organism evidence="7 8">
    <name type="scientific">Taeniopygia guttata</name>
    <name type="common">Zebra finch</name>
    <name type="synonym">Poephila guttata</name>
    <dbReference type="NCBI Taxonomy" id="59729"/>
    <lineage>
        <taxon>Eukaryota</taxon>
        <taxon>Metazoa</taxon>
        <taxon>Chordata</taxon>
        <taxon>Craniata</taxon>
        <taxon>Vertebrata</taxon>
        <taxon>Euteleostomi</taxon>
        <taxon>Archelosauria</taxon>
        <taxon>Archosauria</taxon>
        <taxon>Dinosauria</taxon>
        <taxon>Saurischia</taxon>
        <taxon>Theropoda</taxon>
        <taxon>Coelurosauria</taxon>
        <taxon>Aves</taxon>
        <taxon>Neognathae</taxon>
        <taxon>Neoaves</taxon>
        <taxon>Telluraves</taxon>
        <taxon>Australaves</taxon>
        <taxon>Passeriformes</taxon>
        <taxon>Passeroidea</taxon>
        <taxon>Estrildidae</taxon>
        <taxon>Estrildinae</taxon>
        <taxon>Taeniopygia</taxon>
    </lineage>
</organism>
<dbReference type="InterPro" id="IPR036770">
    <property type="entry name" value="Ankyrin_rpt-contain_sf"/>
</dbReference>
<reference evidence="7" key="2">
    <citation type="submission" date="2025-08" db="UniProtKB">
        <authorList>
            <consortium name="Ensembl"/>
        </authorList>
    </citation>
    <scope>IDENTIFICATION</scope>
</reference>
<dbReference type="GO" id="GO:0005634">
    <property type="term" value="C:nucleus"/>
    <property type="evidence" value="ECO:0007669"/>
    <property type="project" value="UniProtKB-SubCell"/>
</dbReference>
<evidence type="ECO:0000256" key="4">
    <source>
        <dbReference type="ARBA" id="ARBA00022490"/>
    </source>
</evidence>
<dbReference type="PANTHER" id="PTHR46899">
    <property type="entry name" value="PROTEIN PHOSPHATASE 1 REGULATORY SUBUNIT 27"/>
    <property type="match status" value="1"/>
</dbReference>
<dbReference type="Pfam" id="PF00023">
    <property type="entry name" value="Ank"/>
    <property type="match status" value="1"/>
</dbReference>
<keyword evidence="6" id="KW-0040">ANK repeat</keyword>